<dbReference type="InterPro" id="IPR029063">
    <property type="entry name" value="SAM-dependent_MTases_sf"/>
</dbReference>
<reference evidence="2" key="1">
    <citation type="submission" date="2020-04" db="EMBL/GenBank/DDBJ databases">
        <authorList>
            <person name="Zhang T."/>
        </authorList>
    </citation>
    <scope>NUCLEOTIDE SEQUENCE</scope>
    <source>
        <strain evidence="2">HKST-UBA14</strain>
    </source>
</reference>
<keyword evidence="2" id="KW-0808">Transferase</keyword>
<accession>A0A955L653</accession>
<dbReference type="GO" id="GO:0032259">
    <property type="term" value="P:methylation"/>
    <property type="evidence" value="ECO:0007669"/>
    <property type="project" value="UniProtKB-KW"/>
</dbReference>
<dbReference type="Gene3D" id="3.40.50.150">
    <property type="entry name" value="Vaccinia Virus protein VP39"/>
    <property type="match status" value="1"/>
</dbReference>
<evidence type="ECO:0000313" key="2">
    <source>
        <dbReference type="EMBL" id="MCA9383358.1"/>
    </source>
</evidence>
<evidence type="ECO:0000313" key="3">
    <source>
        <dbReference type="Proteomes" id="UP000783287"/>
    </source>
</evidence>
<dbReference type="EMBL" id="JAGQLK010000059">
    <property type="protein sequence ID" value="MCA9383358.1"/>
    <property type="molecule type" value="Genomic_DNA"/>
</dbReference>
<dbReference type="AlphaFoldDB" id="A0A955L653"/>
<name>A0A955L653_9BACT</name>
<comment type="caution">
    <text evidence="2">The sequence shown here is derived from an EMBL/GenBank/DDBJ whole genome shotgun (WGS) entry which is preliminary data.</text>
</comment>
<dbReference type="SUPFAM" id="SSF53335">
    <property type="entry name" value="S-adenosyl-L-methionine-dependent methyltransferases"/>
    <property type="match status" value="1"/>
</dbReference>
<evidence type="ECO:0000259" key="1">
    <source>
        <dbReference type="Pfam" id="PF13649"/>
    </source>
</evidence>
<dbReference type="Proteomes" id="UP000783287">
    <property type="component" value="Unassembled WGS sequence"/>
</dbReference>
<dbReference type="CDD" id="cd02440">
    <property type="entry name" value="AdoMet_MTases"/>
    <property type="match status" value="1"/>
</dbReference>
<reference evidence="2" key="2">
    <citation type="journal article" date="2021" name="Microbiome">
        <title>Successional dynamics and alternative stable states in a saline activated sludge microbial community over 9 years.</title>
        <authorList>
            <person name="Wang Y."/>
            <person name="Ye J."/>
            <person name="Ju F."/>
            <person name="Liu L."/>
            <person name="Boyd J.A."/>
            <person name="Deng Y."/>
            <person name="Parks D.H."/>
            <person name="Jiang X."/>
            <person name="Yin X."/>
            <person name="Woodcroft B.J."/>
            <person name="Tyson G.W."/>
            <person name="Hugenholtz P."/>
            <person name="Polz M.F."/>
            <person name="Zhang T."/>
        </authorList>
    </citation>
    <scope>NUCLEOTIDE SEQUENCE</scope>
    <source>
        <strain evidence="2">HKST-UBA14</strain>
    </source>
</reference>
<dbReference type="InterPro" id="IPR041698">
    <property type="entry name" value="Methyltransf_25"/>
</dbReference>
<organism evidence="2 3">
    <name type="scientific">Candidatus Dojkabacteria bacterium</name>
    <dbReference type="NCBI Taxonomy" id="2099670"/>
    <lineage>
        <taxon>Bacteria</taxon>
        <taxon>Candidatus Dojkabacteria</taxon>
    </lineage>
</organism>
<protein>
    <submittedName>
        <fullName evidence="2">Class I SAM-dependent methyltransferase</fullName>
    </submittedName>
</protein>
<gene>
    <name evidence="2" type="ORF">KC909_03260</name>
</gene>
<keyword evidence="2" id="KW-0489">Methyltransferase</keyword>
<feature type="domain" description="Methyltransferase" evidence="1">
    <location>
        <begin position="49"/>
        <end position="147"/>
    </location>
</feature>
<dbReference type="Pfam" id="PF13649">
    <property type="entry name" value="Methyltransf_25"/>
    <property type="match status" value="1"/>
</dbReference>
<sequence length="231" mass="26120">MDKKVSDLWDKEWGSNAEETVPHQSEFKPTGDVVRFFDEIDSQKSKGLVLDIGCGIGRHVVYAAELGYLAIGIDVSIVGLKKCQEYIKDKAYPQHPVLMHISATDKLPLLDNSVNIAIDSLTTVGIKGHENRRFLAQEMHRVLAPKGIALVRLVSANDENEQMLMKTNPGPEKNSSLWPKVDKFQKNFSLEEIEELYSDLFEIQAEEVHKTAIRRGKTITATNWYVKLIKK</sequence>
<dbReference type="GO" id="GO:0008168">
    <property type="term" value="F:methyltransferase activity"/>
    <property type="evidence" value="ECO:0007669"/>
    <property type="project" value="UniProtKB-KW"/>
</dbReference>
<proteinExistence type="predicted"/>